<organism evidence="1 2">
    <name type="scientific">Panagrellus redivivus</name>
    <name type="common">Microworm</name>
    <dbReference type="NCBI Taxonomy" id="6233"/>
    <lineage>
        <taxon>Eukaryota</taxon>
        <taxon>Metazoa</taxon>
        <taxon>Ecdysozoa</taxon>
        <taxon>Nematoda</taxon>
        <taxon>Chromadorea</taxon>
        <taxon>Rhabditida</taxon>
        <taxon>Tylenchina</taxon>
        <taxon>Panagrolaimomorpha</taxon>
        <taxon>Panagrolaimoidea</taxon>
        <taxon>Panagrolaimidae</taxon>
        <taxon>Panagrellus</taxon>
    </lineage>
</organism>
<sequence length="189" mass="20548">MFCEPSTSADIALKALRSLDAAKGKIAEILDELKRQSDPAKSLGRVQKSKMSLAMLDACPELFTLLEAHITSASTEEVMRIGPEVEAVMTALAKLQDFLSVEETGLSGVSATFKDDLTNVIDFYSELVAQVTALIDEAGATYTAFFAGIATKDFDDISKVTKLPYDVTVSRDRLKLDLKRISKKSKDSS</sequence>
<evidence type="ECO:0000313" key="1">
    <source>
        <dbReference type="Proteomes" id="UP000492821"/>
    </source>
</evidence>
<dbReference type="WBParaSite" id="Pan_g23160.t1">
    <property type="protein sequence ID" value="Pan_g23160.t1"/>
    <property type="gene ID" value="Pan_g23160"/>
</dbReference>
<keyword evidence="1" id="KW-1185">Reference proteome</keyword>
<reference evidence="2" key="2">
    <citation type="submission" date="2020-10" db="UniProtKB">
        <authorList>
            <consortium name="WormBaseParasite"/>
        </authorList>
    </citation>
    <scope>IDENTIFICATION</scope>
</reference>
<dbReference type="Proteomes" id="UP000492821">
    <property type="component" value="Unassembled WGS sequence"/>
</dbReference>
<evidence type="ECO:0000313" key="2">
    <source>
        <dbReference type="WBParaSite" id="Pan_g23160.t1"/>
    </source>
</evidence>
<reference evidence="1" key="1">
    <citation type="journal article" date="2013" name="Genetics">
        <title>The draft genome and transcriptome of Panagrellus redivivus are shaped by the harsh demands of a free-living lifestyle.</title>
        <authorList>
            <person name="Srinivasan J."/>
            <person name="Dillman A.R."/>
            <person name="Macchietto M.G."/>
            <person name="Heikkinen L."/>
            <person name="Lakso M."/>
            <person name="Fracchia K.M."/>
            <person name="Antoshechkin I."/>
            <person name="Mortazavi A."/>
            <person name="Wong G."/>
            <person name="Sternberg P.W."/>
        </authorList>
    </citation>
    <scope>NUCLEOTIDE SEQUENCE [LARGE SCALE GENOMIC DNA]</scope>
    <source>
        <strain evidence="1">MT8872</strain>
    </source>
</reference>
<proteinExistence type="predicted"/>
<protein>
    <submittedName>
        <fullName evidence="2">DUF725 domain-containing protein</fullName>
    </submittedName>
</protein>
<accession>A0A7E4VN85</accession>
<dbReference type="AlphaFoldDB" id="A0A7E4VN85"/>
<name>A0A7E4VN85_PANRE</name>